<dbReference type="EMBL" id="OJIN01000115">
    <property type="protein sequence ID" value="SPD73851.1"/>
    <property type="molecule type" value="Genomic_DNA"/>
</dbReference>
<dbReference type="AlphaFoldDB" id="A0A445MWX7"/>
<accession>A0A445MWX7</accession>
<organism evidence="1">
    <name type="scientific">uncultured Desulfobacterium sp</name>
    <dbReference type="NCBI Taxonomy" id="201089"/>
    <lineage>
        <taxon>Bacteria</taxon>
        <taxon>Pseudomonadati</taxon>
        <taxon>Thermodesulfobacteriota</taxon>
        <taxon>Desulfobacteria</taxon>
        <taxon>Desulfobacterales</taxon>
        <taxon>Desulfobacteriaceae</taxon>
        <taxon>Desulfobacterium</taxon>
        <taxon>environmental samples</taxon>
    </lineage>
</organism>
<evidence type="ECO:0000313" key="1">
    <source>
        <dbReference type="EMBL" id="SPD73851.1"/>
    </source>
</evidence>
<gene>
    <name evidence="1" type="ORF">PITCH_A2010006</name>
</gene>
<sequence length="103" mass="11382">MRCPKVFYVCEAWPAPPDSAGSAVGFTRGRRKLDSKLALLEADSDDNLTYVGEWHAHPPGSGAKMSARDSTTAKEMAKKLSRDRIPALCIITDRNFHDIHVVQ</sequence>
<reference evidence="1" key="1">
    <citation type="submission" date="2018-01" db="EMBL/GenBank/DDBJ databases">
        <authorList>
            <person name="Regsiter A."/>
            <person name="William W."/>
        </authorList>
    </citation>
    <scope>NUCLEOTIDE SEQUENCE</scope>
    <source>
        <strain evidence="1">TRIP AH-1</strain>
    </source>
</reference>
<name>A0A445MWX7_9BACT</name>
<proteinExistence type="predicted"/>
<protein>
    <submittedName>
        <fullName evidence="1">Uncharacterized protein</fullName>
    </submittedName>
</protein>